<name>A0A1D1W6Z6_RAMVA</name>
<keyword evidence="1" id="KW-0812">Transmembrane</keyword>
<keyword evidence="1" id="KW-1133">Transmembrane helix</keyword>
<reference evidence="2 3" key="1">
    <citation type="journal article" date="2016" name="Nat. Commun.">
        <title>Extremotolerant tardigrade genome and improved radiotolerance of human cultured cells by tardigrade-unique protein.</title>
        <authorList>
            <person name="Hashimoto T."/>
            <person name="Horikawa D.D."/>
            <person name="Saito Y."/>
            <person name="Kuwahara H."/>
            <person name="Kozuka-Hata H."/>
            <person name="Shin-I T."/>
            <person name="Minakuchi Y."/>
            <person name="Ohishi K."/>
            <person name="Motoyama A."/>
            <person name="Aizu T."/>
            <person name="Enomoto A."/>
            <person name="Kondo K."/>
            <person name="Tanaka S."/>
            <person name="Hara Y."/>
            <person name="Koshikawa S."/>
            <person name="Sagara H."/>
            <person name="Miura T."/>
            <person name="Yokobori S."/>
            <person name="Miyagawa K."/>
            <person name="Suzuki Y."/>
            <person name="Kubo T."/>
            <person name="Oyama M."/>
            <person name="Kohara Y."/>
            <person name="Fujiyama A."/>
            <person name="Arakawa K."/>
            <person name="Katayama T."/>
            <person name="Toyoda A."/>
            <person name="Kunieda T."/>
        </authorList>
    </citation>
    <scope>NUCLEOTIDE SEQUENCE [LARGE SCALE GENOMIC DNA]</scope>
    <source>
        <strain evidence="2 3">YOKOZUNA-1</strain>
    </source>
</reference>
<accession>A0A1D1W6Z6</accession>
<feature type="transmembrane region" description="Helical" evidence="1">
    <location>
        <begin position="20"/>
        <end position="39"/>
    </location>
</feature>
<proteinExistence type="predicted"/>
<dbReference type="Proteomes" id="UP000186922">
    <property type="component" value="Unassembled WGS sequence"/>
</dbReference>
<comment type="caution">
    <text evidence="2">The sequence shown here is derived from an EMBL/GenBank/DDBJ whole genome shotgun (WGS) entry which is preliminary data.</text>
</comment>
<keyword evidence="1" id="KW-0472">Membrane</keyword>
<dbReference type="Pfam" id="PF06522">
    <property type="entry name" value="B12D"/>
    <property type="match status" value="1"/>
</dbReference>
<evidence type="ECO:0000256" key="1">
    <source>
        <dbReference type="SAM" id="Phobius"/>
    </source>
</evidence>
<sequence>MMRGMTWKSLKANPSLMPLFFFVGAGSLMCAAYLVRLAVKHPEVSWSRKDGGRPFDAYEGRQYKLFSETIDYKDLKQPVKI</sequence>
<dbReference type="EMBL" id="BDGG01000014">
    <property type="protein sequence ID" value="GAV06839.1"/>
    <property type="molecule type" value="Genomic_DNA"/>
</dbReference>
<dbReference type="STRING" id="947166.A0A1D1W6Z6"/>
<organism evidence="2 3">
    <name type="scientific">Ramazzottius varieornatus</name>
    <name type="common">Water bear</name>
    <name type="synonym">Tardigrade</name>
    <dbReference type="NCBI Taxonomy" id="947166"/>
    <lineage>
        <taxon>Eukaryota</taxon>
        <taxon>Metazoa</taxon>
        <taxon>Ecdysozoa</taxon>
        <taxon>Tardigrada</taxon>
        <taxon>Eutardigrada</taxon>
        <taxon>Parachela</taxon>
        <taxon>Hypsibioidea</taxon>
        <taxon>Ramazzottiidae</taxon>
        <taxon>Ramazzottius</taxon>
    </lineage>
</organism>
<dbReference type="AlphaFoldDB" id="A0A1D1W6Z6"/>
<evidence type="ECO:0000313" key="3">
    <source>
        <dbReference type="Proteomes" id="UP000186922"/>
    </source>
</evidence>
<dbReference type="PANTHER" id="PTHR14256">
    <property type="entry name" value="NADH-UBIQUINONE OXIDOREDUCTASE MLRQ SUBUNIT"/>
    <property type="match status" value="1"/>
</dbReference>
<dbReference type="InterPro" id="IPR010530">
    <property type="entry name" value="B12D"/>
</dbReference>
<dbReference type="PANTHER" id="PTHR14256:SF1">
    <property type="entry name" value="GEO09626P1"/>
    <property type="match status" value="1"/>
</dbReference>
<dbReference type="OrthoDB" id="5511684at2759"/>
<gene>
    <name evidence="2" type="primary">RvY_16760-1</name>
    <name evidence="2" type="synonym">RvY_16760.1</name>
    <name evidence="2" type="ORF">RvY_16760</name>
</gene>
<keyword evidence="3" id="KW-1185">Reference proteome</keyword>
<evidence type="ECO:0000313" key="2">
    <source>
        <dbReference type="EMBL" id="GAV06839.1"/>
    </source>
</evidence>
<protein>
    <submittedName>
        <fullName evidence="2">Uncharacterized protein</fullName>
    </submittedName>
</protein>